<evidence type="ECO:0008006" key="3">
    <source>
        <dbReference type="Google" id="ProtNLM"/>
    </source>
</evidence>
<proteinExistence type="predicted"/>
<dbReference type="Proteomes" id="UP000248544">
    <property type="component" value="Unassembled WGS sequence"/>
</dbReference>
<dbReference type="RefSeq" id="WP_111169374.1">
    <property type="nucleotide sequence ID" value="NZ_POUA01000185.1"/>
</dbReference>
<sequence>MEHADQLTRLARDCPQALPRAVITGDPCFDRIAANAVRRDRHRRALGVGDRKLVFVSSTWGRHALLASGGGLVTRLLAELPLDEYAVALAAHPNVWYGHGGLQLRLWLADAREAGLILIPPHAGWQGALIAADAVVGDHGSVTFYGAALGRPVLLASSGAELEELDPSSPTAELCRMLPRLDRYQGLLPQLEALMSGHVPAAYDSVTVRSVGHGGGDRLRRLAYDLMDFPPPGPAVPVTPLPEPAAEQVRPGALLVTAAVEPGGVIALRRYPAAPPRDPAADGPLDAHLVTWADELDRRLLESAAIIMREGDAPGWADEVLRRHPGCFMTAAITGERTATLTLRHGERLTVTGSPGLDAGHLPSAVYAWLVAGHPAKALRAGATVRLGDRHAEITLIDSPAG</sequence>
<dbReference type="AlphaFoldDB" id="A0A2W2HQA5"/>
<dbReference type="SUPFAM" id="SSF53756">
    <property type="entry name" value="UDP-Glycosyltransferase/glycogen phosphorylase"/>
    <property type="match status" value="1"/>
</dbReference>
<evidence type="ECO:0000313" key="2">
    <source>
        <dbReference type="Proteomes" id="UP000248544"/>
    </source>
</evidence>
<protein>
    <recommendedName>
        <fullName evidence="3">Translation initiation factor 2</fullName>
    </recommendedName>
</protein>
<dbReference type="EMBL" id="POUA01000185">
    <property type="protein sequence ID" value="PZG40964.1"/>
    <property type="molecule type" value="Genomic_DNA"/>
</dbReference>
<keyword evidence="2" id="KW-1185">Reference proteome</keyword>
<gene>
    <name evidence="1" type="ORF">C1I98_22255</name>
</gene>
<evidence type="ECO:0000313" key="1">
    <source>
        <dbReference type="EMBL" id="PZG40964.1"/>
    </source>
</evidence>
<reference evidence="1 2" key="1">
    <citation type="submission" date="2018-01" db="EMBL/GenBank/DDBJ databases">
        <title>Draft genome sequence of Sphaerisporangium sp. 7K107.</title>
        <authorList>
            <person name="Sahin N."/>
            <person name="Saygin H."/>
            <person name="Ay H."/>
        </authorList>
    </citation>
    <scope>NUCLEOTIDE SEQUENCE [LARGE SCALE GENOMIC DNA]</scope>
    <source>
        <strain evidence="1 2">7K107</strain>
    </source>
</reference>
<organism evidence="1 2">
    <name type="scientific">Spongiactinospora gelatinilytica</name>
    <dbReference type="NCBI Taxonomy" id="2666298"/>
    <lineage>
        <taxon>Bacteria</taxon>
        <taxon>Bacillati</taxon>
        <taxon>Actinomycetota</taxon>
        <taxon>Actinomycetes</taxon>
        <taxon>Streptosporangiales</taxon>
        <taxon>Streptosporangiaceae</taxon>
        <taxon>Spongiactinospora</taxon>
    </lineage>
</organism>
<name>A0A2W2HQA5_9ACTN</name>
<comment type="caution">
    <text evidence="1">The sequence shown here is derived from an EMBL/GenBank/DDBJ whole genome shotgun (WGS) entry which is preliminary data.</text>
</comment>
<accession>A0A2W2HQA5</accession>